<keyword evidence="2 8" id="KW-0812">Transmembrane</keyword>
<dbReference type="InterPro" id="IPR000276">
    <property type="entry name" value="GPCR_Rhodpsn"/>
</dbReference>
<dbReference type="AlphaFoldDB" id="A0A813Z0N3"/>
<organism evidence="10 11">
    <name type="scientific">Brachionus calyciflorus</name>
    <dbReference type="NCBI Taxonomy" id="104777"/>
    <lineage>
        <taxon>Eukaryota</taxon>
        <taxon>Metazoa</taxon>
        <taxon>Spiralia</taxon>
        <taxon>Gnathifera</taxon>
        <taxon>Rotifera</taxon>
        <taxon>Eurotatoria</taxon>
        <taxon>Monogononta</taxon>
        <taxon>Pseudotrocha</taxon>
        <taxon>Ploima</taxon>
        <taxon>Brachionidae</taxon>
        <taxon>Brachionus</taxon>
    </lineage>
</organism>
<evidence type="ECO:0000256" key="1">
    <source>
        <dbReference type="ARBA" id="ARBA00004141"/>
    </source>
</evidence>
<keyword evidence="11" id="KW-1185">Reference proteome</keyword>
<name>A0A813Z0N3_9BILA</name>
<dbReference type="Proteomes" id="UP000663879">
    <property type="component" value="Unassembled WGS sequence"/>
</dbReference>
<feature type="transmembrane region" description="Helical" evidence="8">
    <location>
        <begin position="129"/>
        <end position="152"/>
    </location>
</feature>
<dbReference type="GO" id="GO:0004930">
    <property type="term" value="F:G protein-coupled receptor activity"/>
    <property type="evidence" value="ECO:0007669"/>
    <property type="project" value="UniProtKB-KW"/>
</dbReference>
<comment type="subcellular location">
    <subcellularLocation>
        <location evidence="1">Membrane</location>
        <topology evidence="1">Multi-pass membrane protein</topology>
    </subcellularLocation>
</comment>
<feature type="transmembrane region" description="Helical" evidence="8">
    <location>
        <begin position="20"/>
        <end position="41"/>
    </location>
</feature>
<proteinExistence type="predicted"/>
<evidence type="ECO:0000259" key="9">
    <source>
        <dbReference type="PROSITE" id="PS50262"/>
    </source>
</evidence>
<dbReference type="PROSITE" id="PS50262">
    <property type="entry name" value="G_PROTEIN_RECEP_F1_2"/>
    <property type="match status" value="1"/>
</dbReference>
<dbReference type="Gene3D" id="1.20.1070.10">
    <property type="entry name" value="Rhodopsin 7-helix transmembrane proteins"/>
    <property type="match status" value="1"/>
</dbReference>
<evidence type="ECO:0000256" key="7">
    <source>
        <dbReference type="ARBA" id="ARBA00023224"/>
    </source>
</evidence>
<evidence type="ECO:0000256" key="3">
    <source>
        <dbReference type="ARBA" id="ARBA00022989"/>
    </source>
</evidence>
<gene>
    <name evidence="10" type="ORF">OXX778_LOCUS10945</name>
</gene>
<protein>
    <recommendedName>
        <fullName evidence="9">G-protein coupled receptors family 1 profile domain-containing protein</fullName>
    </recommendedName>
</protein>
<dbReference type="SUPFAM" id="SSF81321">
    <property type="entry name" value="Family A G protein-coupled receptor-like"/>
    <property type="match status" value="1"/>
</dbReference>
<evidence type="ECO:0000313" key="10">
    <source>
        <dbReference type="EMBL" id="CAF0891700.1"/>
    </source>
</evidence>
<keyword evidence="6" id="KW-0675">Receptor</keyword>
<keyword evidence="3 8" id="KW-1133">Transmembrane helix</keyword>
<keyword evidence="5 8" id="KW-0472">Membrane</keyword>
<dbReference type="Pfam" id="PF00001">
    <property type="entry name" value="7tm_1"/>
    <property type="match status" value="1"/>
</dbReference>
<feature type="domain" description="G-protein coupled receptors family 1 profile" evidence="9">
    <location>
        <begin position="32"/>
        <end position="284"/>
    </location>
</feature>
<evidence type="ECO:0000256" key="4">
    <source>
        <dbReference type="ARBA" id="ARBA00023040"/>
    </source>
</evidence>
<dbReference type="PANTHER" id="PTHR45695:SF9">
    <property type="entry name" value="LEUCOKININ RECEPTOR"/>
    <property type="match status" value="1"/>
</dbReference>
<sequence length="335" mass="39417">MNSSNLNEWRFSTNQKLLFYSNFTIIPLGIIFNLIQIGIFFRKKLFRLTMNIFHIIISINNIMALILTSLRFISLIEVYEFKDTSTLGCKIVPFFIRLFYQACVWLNFLVTLDRLIFIQNFVKNIHHKILILKTTLVMYAILICIDSPNFFYQMTDVNTTFNQTFHICTINQHLAIINEGITQILGIYLPLCLMFLSNLFLIKKVIESRSKFKNLKETNFAFALIISNILFTITLIPFSVYLIMVMIRIFGDFKDESMKSFLALFETITILIACYNYSFTLIIQIIFNKCFRKEFFKVINSLKIKCFRNSNQISTITETTCSLHDKRPARDHKIK</sequence>
<feature type="transmembrane region" description="Helical" evidence="8">
    <location>
        <begin position="222"/>
        <end position="250"/>
    </location>
</feature>
<feature type="transmembrane region" description="Helical" evidence="8">
    <location>
        <begin position="53"/>
        <end position="74"/>
    </location>
</feature>
<accession>A0A813Z0N3</accession>
<feature type="transmembrane region" description="Helical" evidence="8">
    <location>
        <begin position="94"/>
        <end position="117"/>
    </location>
</feature>
<dbReference type="CDD" id="cd00637">
    <property type="entry name" value="7tm_classA_rhodopsin-like"/>
    <property type="match status" value="1"/>
</dbReference>
<evidence type="ECO:0000256" key="6">
    <source>
        <dbReference type="ARBA" id="ARBA00023170"/>
    </source>
</evidence>
<comment type="caution">
    <text evidence="10">The sequence shown here is derived from an EMBL/GenBank/DDBJ whole genome shotgun (WGS) entry which is preliminary data.</text>
</comment>
<evidence type="ECO:0000256" key="5">
    <source>
        <dbReference type="ARBA" id="ARBA00023136"/>
    </source>
</evidence>
<reference evidence="10" key="1">
    <citation type="submission" date="2021-02" db="EMBL/GenBank/DDBJ databases">
        <authorList>
            <person name="Nowell W R."/>
        </authorList>
    </citation>
    <scope>NUCLEOTIDE SEQUENCE</scope>
    <source>
        <strain evidence="10">Ploen Becks lab</strain>
    </source>
</reference>
<evidence type="ECO:0000256" key="2">
    <source>
        <dbReference type="ARBA" id="ARBA00022692"/>
    </source>
</evidence>
<keyword evidence="7" id="KW-0807">Transducer</keyword>
<dbReference type="InterPro" id="IPR017452">
    <property type="entry name" value="GPCR_Rhodpsn_7TM"/>
</dbReference>
<evidence type="ECO:0000313" key="11">
    <source>
        <dbReference type="Proteomes" id="UP000663879"/>
    </source>
</evidence>
<feature type="transmembrane region" description="Helical" evidence="8">
    <location>
        <begin position="262"/>
        <end position="287"/>
    </location>
</feature>
<keyword evidence="4" id="KW-0297">G-protein coupled receptor</keyword>
<feature type="transmembrane region" description="Helical" evidence="8">
    <location>
        <begin position="181"/>
        <end position="201"/>
    </location>
</feature>
<evidence type="ECO:0000256" key="8">
    <source>
        <dbReference type="SAM" id="Phobius"/>
    </source>
</evidence>
<dbReference type="GO" id="GO:0005886">
    <property type="term" value="C:plasma membrane"/>
    <property type="evidence" value="ECO:0007669"/>
    <property type="project" value="TreeGrafter"/>
</dbReference>
<dbReference type="EMBL" id="CAJNOC010001794">
    <property type="protein sequence ID" value="CAF0891700.1"/>
    <property type="molecule type" value="Genomic_DNA"/>
</dbReference>
<dbReference type="PANTHER" id="PTHR45695">
    <property type="entry name" value="LEUCOKININ RECEPTOR-RELATED"/>
    <property type="match status" value="1"/>
</dbReference>